<proteinExistence type="predicted"/>
<reference evidence="2" key="1">
    <citation type="submission" date="2016-10" db="EMBL/GenBank/DDBJ databases">
        <authorList>
            <person name="Varghese N."/>
            <person name="Submissions S."/>
        </authorList>
    </citation>
    <scope>NUCLEOTIDE SEQUENCE [LARGE SCALE GENOMIC DNA]</scope>
    <source>
        <strain evidence="2">CGMCC 1.7738</strain>
    </source>
</reference>
<evidence type="ECO:0000313" key="1">
    <source>
        <dbReference type="EMBL" id="SFL00219.1"/>
    </source>
</evidence>
<dbReference type="RefSeq" id="WP_009366504.1">
    <property type="nucleotide sequence ID" value="NZ_FOTC01000002.1"/>
</dbReference>
<gene>
    <name evidence="1" type="ORF">SAMN04487950_1866</name>
</gene>
<dbReference type="AlphaFoldDB" id="A0A1I4E4Z4"/>
<dbReference type="EMBL" id="FOTC01000002">
    <property type="protein sequence ID" value="SFL00219.1"/>
    <property type="molecule type" value="Genomic_DNA"/>
</dbReference>
<dbReference type="Proteomes" id="UP000199607">
    <property type="component" value="Unassembled WGS sequence"/>
</dbReference>
<evidence type="ECO:0000313" key="2">
    <source>
        <dbReference type="Proteomes" id="UP000199607"/>
    </source>
</evidence>
<protein>
    <submittedName>
        <fullName evidence="1">Uncharacterized protein</fullName>
    </submittedName>
</protein>
<accession>A0A1I4E4Z4</accession>
<organism evidence="1 2">
    <name type="scientific">Halogranum rubrum</name>
    <dbReference type="NCBI Taxonomy" id="553466"/>
    <lineage>
        <taxon>Archaea</taxon>
        <taxon>Methanobacteriati</taxon>
        <taxon>Methanobacteriota</taxon>
        <taxon>Stenosarchaea group</taxon>
        <taxon>Halobacteria</taxon>
        <taxon>Halobacteriales</taxon>
        <taxon>Haloferacaceae</taxon>
    </lineage>
</organism>
<sequence>MDVLHITSPQTTGTTGNRRIDVTEMDVATLTDYVDTELHGASVRLERRANRTYLVADGVN</sequence>
<name>A0A1I4E4Z4_9EURY</name>
<keyword evidence="2" id="KW-1185">Reference proteome</keyword>